<comment type="similarity">
    <text evidence="1 2">Belongs to the NAC-beta family.</text>
</comment>
<dbReference type="OMA" id="CKHEHGH"/>
<feature type="domain" description="NAC-A/B" evidence="4">
    <location>
        <begin position="35"/>
        <end position="98"/>
    </location>
</feature>
<dbReference type="Pfam" id="PF01849">
    <property type="entry name" value="NAC"/>
    <property type="match status" value="1"/>
</dbReference>
<sequence>MELNIEKLNKLAEQNRTGGKGSVRRKKKVVHHNTGVDDKKLQTKLKALGVRSIPGIETVNLFKADGSIIHFVNPKVQAASKTFVVSGHNEVKSMKDLLPDIINHIGQDQIKKLAESLSAGIGKNTTTDDIPDLVENFDQ</sequence>
<evidence type="ECO:0000313" key="5">
    <source>
        <dbReference type="EMBL" id="KYQ93260.1"/>
    </source>
</evidence>
<organism evidence="5 6">
    <name type="scientific">Tieghemostelium lacteum</name>
    <name type="common">Slime mold</name>
    <name type="synonym">Dictyostelium lacteum</name>
    <dbReference type="NCBI Taxonomy" id="361077"/>
    <lineage>
        <taxon>Eukaryota</taxon>
        <taxon>Amoebozoa</taxon>
        <taxon>Evosea</taxon>
        <taxon>Eumycetozoa</taxon>
        <taxon>Dictyostelia</taxon>
        <taxon>Dictyosteliales</taxon>
        <taxon>Raperosteliaceae</taxon>
        <taxon>Tieghemostelium</taxon>
    </lineage>
</organism>
<accession>A0A151ZHA6</accession>
<evidence type="ECO:0000256" key="1">
    <source>
        <dbReference type="ARBA" id="ARBA00005296"/>
    </source>
</evidence>
<dbReference type="CDD" id="cd22055">
    <property type="entry name" value="NAC_BTF3"/>
    <property type="match status" value="1"/>
</dbReference>
<dbReference type="AlphaFoldDB" id="A0A151ZHA6"/>
<comment type="caution">
    <text evidence="5">The sequence shown here is derived from an EMBL/GenBank/DDBJ whole genome shotgun (WGS) entry which is preliminary data.</text>
</comment>
<evidence type="ECO:0000256" key="2">
    <source>
        <dbReference type="RuleBase" id="RU361272"/>
    </source>
</evidence>
<name>A0A151ZHA6_TIELA</name>
<feature type="region of interest" description="Disordered" evidence="3">
    <location>
        <begin position="14"/>
        <end position="34"/>
    </location>
</feature>
<evidence type="ECO:0000313" key="6">
    <source>
        <dbReference type="Proteomes" id="UP000076078"/>
    </source>
</evidence>
<proteinExistence type="inferred from homology"/>
<reference evidence="5 6" key="1">
    <citation type="submission" date="2015-12" db="EMBL/GenBank/DDBJ databases">
        <title>Dictyostelia acquired genes for synthesis and detection of signals that induce cell-type specialization by lateral gene transfer from prokaryotes.</title>
        <authorList>
            <person name="Gloeckner G."/>
            <person name="Schaap P."/>
        </authorList>
    </citation>
    <scope>NUCLEOTIDE SEQUENCE [LARGE SCALE GENOMIC DNA]</scope>
    <source>
        <strain evidence="5 6">TK</strain>
    </source>
</reference>
<dbReference type="InterPro" id="IPR002715">
    <property type="entry name" value="Nas_poly-pep-assoc_cplx_dom"/>
</dbReference>
<evidence type="ECO:0000259" key="4">
    <source>
        <dbReference type="PROSITE" id="PS51151"/>
    </source>
</evidence>
<dbReference type="STRING" id="361077.A0A151ZHA6"/>
<protein>
    <recommendedName>
        <fullName evidence="2">Nascent polypeptide-associated complex subunit beta</fullName>
    </recommendedName>
</protein>
<dbReference type="FunFam" id="2.20.70.30:FF:000001">
    <property type="entry name" value="Transcription factor BTF3 homolog"/>
    <property type="match status" value="1"/>
</dbReference>
<dbReference type="OrthoDB" id="8033832at2759"/>
<gene>
    <name evidence="5" type="ORF">DLAC_05916</name>
</gene>
<dbReference type="PANTHER" id="PTHR10351">
    <property type="entry name" value="TRANSCRIPTION FACTOR BTF3 FAMILY MEMBER"/>
    <property type="match status" value="1"/>
</dbReference>
<evidence type="ECO:0000256" key="3">
    <source>
        <dbReference type="SAM" id="MobiDB-lite"/>
    </source>
</evidence>
<feature type="compositionally biased region" description="Basic residues" evidence="3">
    <location>
        <begin position="22"/>
        <end position="31"/>
    </location>
</feature>
<dbReference type="Proteomes" id="UP000076078">
    <property type="component" value="Unassembled WGS sequence"/>
</dbReference>
<keyword evidence="6" id="KW-1185">Reference proteome</keyword>
<dbReference type="FunCoup" id="A0A151ZHA6">
    <property type="interactions" value="980"/>
</dbReference>
<dbReference type="PROSITE" id="PS51151">
    <property type="entry name" value="NAC_AB"/>
    <property type="match status" value="1"/>
</dbReference>
<dbReference type="InterPro" id="IPR038187">
    <property type="entry name" value="NAC_A/B_dom_sf"/>
</dbReference>
<dbReference type="EMBL" id="LODT01000028">
    <property type="protein sequence ID" value="KYQ93260.1"/>
    <property type="molecule type" value="Genomic_DNA"/>
</dbReference>
<keyword evidence="2" id="KW-0805">Transcription regulation</keyword>
<dbReference type="SMART" id="SM01407">
    <property type="entry name" value="NAC"/>
    <property type="match status" value="1"/>
</dbReference>
<keyword evidence="2" id="KW-0804">Transcription</keyword>
<dbReference type="Gene3D" id="2.20.70.30">
    <property type="entry name" value="Nascent polypeptide-associated complex domain"/>
    <property type="match status" value="1"/>
</dbReference>
<dbReference type="InParanoid" id="A0A151ZHA6"/>
<dbReference type="InterPro" id="IPR039370">
    <property type="entry name" value="BTF3"/>
</dbReference>
<comment type="subunit">
    <text evidence="2">Part of the nascent polypeptide-associated complex (NAC).</text>
</comment>